<reference evidence="3" key="1">
    <citation type="submission" date="2017-02" db="UniProtKB">
        <authorList>
            <consortium name="WormBaseParasite"/>
        </authorList>
    </citation>
    <scope>IDENTIFICATION</scope>
</reference>
<keyword evidence="2" id="KW-1185">Reference proteome</keyword>
<sequence length="71" mass="7274">MKISGNWTTMLTMTTWQEYVPPADGAHKSCADTRLLFGNADVTVPTTPDVPVAAAAAAAAAAVAPTIKSSL</sequence>
<dbReference type="AlphaFoldDB" id="A0A0N4VPM7"/>
<evidence type="ECO:0000313" key="1">
    <source>
        <dbReference type="EMBL" id="VDD97372.1"/>
    </source>
</evidence>
<evidence type="ECO:0000313" key="3">
    <source>
        <dbReference type="WBParaSite" id="EVEC_0001295601-mRNA-1"/>
    </source>
</evidence>
<proteinExistence type="predicted"/>
<gene>
    <name evidence="1" type="ORF">EVEC_LOCUS12123</name>
</gene>
<accession>A0A0N4VPM7</accession>
<evidence type="ECO:0000313" key="2">
    <source>
        <dbReference type="Proteomes" id="UP000274131"/>
    </source>
</evidence>
<dbReference type="EMBL" id="UXUI01013517">
    <property type="protein sequence ID" value="VDD97372.1"/>
    <property type="molecule type" value="Genomic_DNA"/>
</dbReference>
<protein>
    <submittedName>
        <fullName evidence="1 3">Uncharacterized protein</fullName>
    </submittedName>
</protein>
<dbReference type="Proteomes" id="UP000274131">
    <property type="component" value="Unassembled WGS sequence"/>
</dbReference>
<organism evidence="3">
    <name type="scientific">Enterobius vermicularis</name>
    <name type="common">Human pinworm</name>
    <dbReference type="NCBI Taxonomy" id="51028"/>
    <lineage>
        <taxon>Eukaryota</taxon>
        <taxon>Metazoa</taxon>
        <taxon>Ecdysozoa</taxon>
        <taxon>Nematoda</taxon>
        <taxon>Chromadorea</taxon>
        <taxon>Rhabditida</taxon>
        <taxon>Spirurina</taxon>
        <taxon>Oxyuridomorpha</taxon>
        <taxon>Oxyuroidea</taxon>
        <taxon>Oxyuridae</taxon>
        <taxon>Enterobius</taxon>
    </lineage>
</organism>
<name>A0A0N4VPM7_ENTVE</name>
<reference evidence="1 2" key="2">
    <citation type="submission" date="2018-10" db="EMBL/GenBank/DDBJ databases">
        <authorList>
            <consortium name="Pathogen Informatics"/>
        </authorList>
    </citation>
    <scope>NUCLEOTIDE SEQUENCE [LARGE SCALE GENOMIC DNA]</scope>
</reference>
<dbReference type="WBParaSite" id="EVEC_0001295601-mRNA-1">
    <property type="protein sequence ID" value="EVEC_0001295601-mRNA-1"/>
    <property type="gene ID" value="EVEC_0001295601"/>
</dbReference>